<reference evidence="26 27" key="3">
    <citation type="submission" date="2022-01" db="EMBL/GenBank/DDBJ databases">
        <authorList>
            <person name="Zhou L.Y."/>
        </authorList>
    </citation>
    <scope>NUCLEOTIDE SEQUENCE [LARGE SCALE GENOMIC DNA]</scope>
    <source>
        <strain evidence="26 27">TLK-CK17</strain>
    </source>
</reference>
<dbReference type="InterPro" id="IPR054593">
    <property type="entry name" value="Beta-mannosidase-like_N2"/>
</dbReference>
<dbReference type="InterPro" id="IPR050887">
    <property type="entry name" value="Beta-mannosidase_GH2"/>
</dbReference>
<evidence type="ECO:0000256" key="10">
    <source>
        <dbReference type="ARBA" id="ARBA00022729"/>
    </source>
</evidence>
<dbReference type="Pfam" id="PF22666">
    <property type="entry name" value="Glyco_hydro_2_N2"/>
    <property type="match status" value="1"/>
</dbReference>
<evidence type="ECO:0000256" key="14">
    <source>
        <dbReference type="ARBA" id="ARBA00023295"/>
    </source>
</evidence>
<dbReference type="EMBL" id="JAKJPO010000015">
    <property type="protein sequence ID" value="MCF7223321.1"/>
    <property type="molecule type" value="Genomic_DNA"/>
</dbReference>
<feature type="chain" id="PRO_5047058853" description="Beta-mannosidase" evidence="20">
    <location>
        <begin position="48"/>
        <end position="908"/>
    </location>
</feature>
<dbReference type="RefSeq" id="WP_237056297.1">
    <property type="nucleotide sequence ID" value="NZ_JAKJPO010000015.1"/>
</dbReference>
<evidence type="ECO:0000313" key="27">
    <source>
        <dbReference type="Proteomes" id="UP001430796"/>
    </source>
</evidence>
<comment type="function">
    <text evidence="2">Exoglycosidase that cleaves the single beta-linked mannose residue from the non-reducing end of all N-linked glycoprotein oligosaccharides.</text>
</comment>
<evidence type="ECO:0000256" key="9">
    <source>
        <dbReference type="ARBA" id="ARBA00022525"/>
    </source>
</evidence>
<dbReference type="PANTHER" id="PTHR43730:SF1">
    <property type="entry name" value="BETA-MANNOSIDASE"/>
    <property type="match status" value="1"/>
</dbReference>
<comment type="subunit">
    <text evidence="6">Homodimer.</text>
</comment>
<dbReference type="SUPFAM" id="SSF49785">
    <property type="entry name" value="Galactose-binding domain-like"/>
    <property type="match status" value="1"/>
</dbReference>
<evidence type="ECO:0000256" key="18">
    <source>
        <dbReference type="ARBA" id="ARBA00041614"/>
    </source>
</evidence>
<evidence type="ECO:0000259" key="23">
    <source>
        <dbReference type="Pfam" id="PF17753"/>
    </source>
</evidence>
<dbReference type="InterPro" id="IPR008979">
    <property type="entry name" value="Galactose-bd-like_sf"/>
</dbReference>
<dbReference type="Gene3D" id="2.60.40.10">
    <property type="entry name" value="Immunoglobulins"/>
    <property type="match status" value="3"/>
</dbReference>
<reference evidence="27" key="1">
    <citation type="submission" date="2022-01" db="EMBL/GenBank/DDBJ databases">
        <title>Lysobacter chinensis sp. nov., a bacterium isolated from cow dung compost.</title>
        <authorList>
            <person name="Zhou L.Y."/>
        </authorList>
    </citation>
    <scope>NUCLEOTIDE SEQUENCE [LARGE SCALE GENOMIC DNA]</scope>
    <source>
        <strain evidence="27">TLK-CK17</strain>
    </source>
</reference>
<keyword evidence="27" id="KW-1185">Reference proteome</keyword>
<name>A0ABS9HWP5_9GAMM</name>
<keyword evidence="9" id="KW-0964">Secreted</keyword>
<dbReference type="Pfam" id="PF00703">
    <property type="entry name" value="Glyco_hydro_2"/>
    <property type="match status" value="1"/>
</dbReference>
<comment type="pathway">
    <text evidence="4">Glycan metabolism; N-glycan degradation.</text>
</comment>
<evidence type="ECO:0000256" key="1">
    <source>
        <dbReference type="ARBA" id="ARBA00000829"/>
    </source>
</evidence>
<keyword evidence="12" id="KW-1015">Disulfide bond</keyword>
<evidence type="ECO:0000256" key="15">
    <source>
        <dbReference type="ARBA" id="ARBA00032581"/>
    </source>
</evidence>
<evidence type="ECO:0000259" key="22">
    <source>
        <dbReference type="Pfam" id="PF02836"/>
    </source>
</evidence>
<feature type="domain" description="Beta-mannosidase Ig-fold" evidence="23">
    <location>
        <begin position="826"/>
        <end position="901"/>
    </location>
</feature>
<comment type="similarity">
    <text evidence="16">Belongs to the glycosyl hydrolase 2 family. Beta-mannosidase B subfamily.</text>
</comment>
<dbReference type="InterPro" id="IPR006103">
    <property type="entry name" value="Glyco_hydro_2_cat"/>
</dbReference>
<evidence type="ECO:0000313" key="26">
    <source>
        <dbReference type="EMBL" id="MCF7223321.1"/>
    </source>
</evidence>
<evidence type="ECO:0000256" key="3">
    <source>
        <dbReference type="ARBA" id="ARBA00004613"/>
    </source>
</evidence>
<evidence type="ECO:0000259" key="25">
    <source>
        <dbReference type="Pfam" id="PF22666"/>
    </source>
</evidence>
<evidence type="ECO:0000256" key="20">
    <source>
        <dbReference type="SAM" id="SignalP"/>
    </source>
</evidence>
<protein>
    <recommendedName>
        <fullName evidence="8">Beta-mannosidase</fullName>
        <ecNumber evidence="7">3.2.1.25</ecNumber>
    </recommendedName>
    <alternativeName>
        <fullName evidence="17">Beta-mannosidase B</fullName>
    </alternativeName>
    <alternativeName>
        <fullName evidence="15">Lysosomal beta A mannosidase</fullName>
    </alternativeName>
    <alternativeName>
        <fullName evidence="18">Mannanase B</fullName>
    </alternativeName>
</protein>
<dbReference type="Gene3D" id="3.20.20.80">
    <property type="entry name" value="Glycosidases"/>
    <property type="match status" value="1"/>
</dbReference>
<organism evidence="26 27">
    <name type="scientific">Marilutibacter chinensis</name>
    <dbReference type="NCBI Taxonomy" id="2912247"/>
    <lineage>
        <taxon>Bacteria</taxon>
        <taxon>Pseudomonadati</taxon>
        <taxon>Pseudomonadota</taxon>
        <taxon>Gammaproteobacteria</taxon>
        <taxon>Lysobacterales</taxon>
        <taxon>Lysobacteraceae</taxon>
        <taxon>Marilutibacter</taxon>
    </lineage>
</organism>
<proteinExistence type="inferred from homology"/>
<dbReference type="InterPro" id="IPR041447">
    <property type="entry name" value="Mannosidase_ig"/>
</dbReference>
<comment type="subcellular location">
    <subcellularLocation>
        <location evidence="3">Secreted</location>
    </subcellularLocation>
</comment>
<dbReference type="SUPFAM" id="SSF51445">
    <property type="entry name" value="(Trans)glycosidases"/>
    <property type="match status" value="1"/>
</dbReference>
<accession>A0ABS9HWP5</accession>
<keyword evidence="11 26" id="KW-0378">Hydrolase</keyword>
<dbReference type="Gene3D" id="2.60.120.260">
    <property type="entry name" value="Galactose-binding domain-like"/>
    <property type="match status" value="1"/>
</dbReference>
<evidence type="ECO:0000259" key="21">
    <source>
        <dbReference type="Pfam" id="PF00703"/>
    </source>
</evidence>
<evidence type="ECO:0000256" key="7">
    <source>
        <dbReference type="ARBA" id="ARBA00012754"/>
    </source>
</evidence>
<evidence type="ECO:0000256" key="4">
    <source>
        <dbReference type="ARBA" id="ARBA00004740"/>
    </source>
</evidence>
<feature type="region of interest" description="Disordered" evidence="19">
    <location>
        <begin position="1"/>
        <end position="21"/>
    </location>
</feature>
<feature type="domain" description="Glycoside hydrolase family 2 catalytic" evidence="22">
    <location>
        <begin position="381"/>
        <end position="498"/>
    </location>
</feature>
<evidence type="ECO:0000259" key="24">
    <source>
        <dbReference type="Pfam" id="PF17786"/>
    </source>
</evidence>
<comment type="caution">
    <text evidence="26">The sequence shown here is derived from an EMBL/GenBank/DDBJ whole genome shotgun (WGS) entry which is preliminary data.</text>
</comment>
<keyword evidence="14" id="KW-0326">Glycosidase</keyword>
<dbReference type="InterPro" id="IPR017853">
    <property type="entry name" value="GH"/>
</dbReference>
<evidence type="ECO:0000256" key="5">
    <source>
        <dbReference type="ARBA" id="ARBA00011245"/>
    </source>
</evidence>
<dbReference type="Pfam" id="PF17753">
    <property type="entry name" value="Ig_mannosidase"/>
    <property type="match status" value="1"/>
</dbReference>
<feature type="domain" description="Glycoside hydrolase family 2 immunoglobulin-like beta-sandwich" evidence="21">
    <location>
        <begin position="256"/>
        <end position="365"/>
    </location>
</feature>
<evidence type="ECO:0000256" key="19">
    <source>
        <dbReference type="SAM" id="MobiDB-lite"/>
    </source>
</evidence>
<comment type="catalytic activity">
    <reaction evidence="1">
        <text>Hydrolysis of terminal, non-reducing beta-D-mannose residues in beta-D-mannosides.</text>
        <dbReference type="EC" id="3.2.1.25"/>
    </reaction>
</comment>
<evidence type="ECO:0000256" key="2">
    <source>
        <dbReference type="ARBA" id="ARBA00003150"/>
    </source>
</evidence>
<dbReference type="GO" id="GO:0016787">
    <property type="term" value="F:hydrolase activity"/>
    <property type="evidence" value="ECO:0007669"/>
    <property type="project" value="UniProtKB-KW"/>
</dbReference>
<feature type="domain" description="Beta-mannosidase-like galactose-binding" evidence="25">
    <location>
        <begin position="59"/>
        <end position="246"/>
    </location>
</feature>
<dbReference type="InterPro" id="IPR006102">
    <property type="entry name" value="Ig-like_GH2"/>
</dbReference>
<feature type="domain" description="Mannosidase Ig/CBM-like" evidence="24">
    <location>
        <begin position="733"/>
        <end position="821"/>
    </location>
</feature>
<evidence type="ECO:0000256" key="17">
    <source>
        <dbReference type="ARBA" id="ARBA00041069"/>
    </source>
</evidence>
<comment type="subunit">
    <text evidence="5">Monomer.</text>
</comment>
<dbReference type="InterPro" id="IPR041625">
    <property type="entry name" value="Beta-mannosidase_Ig"/>
</dbReference>
<feature type="compositionally biased region" description="Low complexity" evidence="19">
    <location>
        <begin position="7"/>
        <end position="17"/>
    </location>
</feature>
<evidence type="ECO:0000256" key="12">
    <source>
        <dbReference type="ARBA" id="ARBA00023157"/>
    </source>
</evidence>
<evidence type="ECO:0000256" key="11">
    <source>
        <dbReference type="ARBA" id="ARBA00022801"/>
    </source>
</evidence>
<dbReference type="EC" id="3.2.1.25" evidence="7"/>
<dbReference type="InterPro" id="IPR036156">
    <property type="entry name" value="Beta-gal/glucu_dom_sf"/>
</dbReference>
<dbReference type="Proteomes" id="UP001430796">
    <property type="component" value="Unassembled WGS sequence"/>
</dbReference>
<gene>
    <name evidence="26" type="ORF">L3V18_16210</name>
</gene>
<evidence type="ECO:0000256" key="8">
    <source>
        <dbReference type="ARBA" id="ARBA00015707"/>
    </source>
</evidence>
<evidence type="ECO:0000256" key="16">
    <source>
        <dbReference type="ARBA" id="ARBA00038429"/>
    </source>
</evidence>
<dbReference type="Pfam" id="PF17786">
    <property type="entry name" value="Mannosidase_ig"/>
    <property type="match status" value="1"/>
</dbReference>
<dbReference type="SUPFAM" id="SSF49303">
    <property type="entry name" value="beta-Galactosidase/glucuronidase domain"/>
    <property type="match status" value="3"/>
</dbReference>
<dbReference type="Pfam" id="PF02836">
    <property type="entry name" value="Glyco_hydro_2_C"/>
    <property type="match status" value="1"/>
</dbReference>
<feature type="signal peptide" evidence="20">
    <location>
        <begin position="1"/>
        <end position="47"/>
    </location>
</feature>
<evidence type="ECO:0000256" key="6">
    <source>
        <dbReference type="ARBA" id="ARBA00011738"/>
    </source>
</evidence>
<dbReference type="PANTHER" id="PTHR43730">
    <property type="entry name" value="BETA-MANNOSIDASE"/>
    <property type="match status" value="1"/>
</dbReference>
<evidence type="ECO:0000256" key="13">
    <source>
        <dbReference type="ARBA" id="ARBA00023180"/>
    </source>
</evidence>
<keyword evidence="13" id="KW-0325">Glycoprotein</keyword>
<reference evidence="26 27" key="2">
    <citation type="submission" date="2022-01" db="EMBL/GenBank/DDBJ databases">
        <title>Lysobacter chinensis sp. nov., a bacterium isolated from cow dung compost.</title>
        <authorList>
            <person name="Liu Y."/>
        </authorList>
    </citation>
    <scope>NUCLEOTIDE SEQUENCE [LARGE SCALE GENOMIC DNA]</scope>
    <source>
        <strain evidence="26 27">TLK-CK17</strain>
    </source>
</reference>
<dbReference type="InterPro" id="IPR013783">
    <property type="entry name" value="Ig-like_fold"/>
</dbReference>
<keyword evidence="10 20" id="KW-0732">Signal</keyword>
<sequence length="908" mass="101707">MTDPFHASGRASPAPRRLAPRRSGAHRLVRCLLAGLALALAATTAIAASPEEVVLDRDWQFRQLPASPQARAHPETAAWRAATVPGTVHTDLLAHGLIPDPYVGASEAGLQWIGLADWEYRTGFDVPADALGAARSDLVFEGLDTFAEVYLNGERILDADNFFRTWRVPVQGKLQDGGNELRVVLRSPINRMLPHVQAMPHKIAGNYPSPYGDEPRDAMTANFVRKPGYHYGWDWGPRYVTAGVWRPVKLQSWNEVRIDDLHIRQEKVTAERAELSVQVDLDAARASDYELRLWQSAPDGRRRQVARQRVDVTAGMNTVTVPLSIDEPQRWFPVGYGAQPLYRFDVEVREGPKTVAGASERTGLRSVELRRERDDEGESFAFVVNGTPVFAKGANFIPFDMFQPRVTDAQLRHVLQSAVDANMNMIRGWGGGYYESDTFYDIADELGLMVWQDFMFGGGMQPAYDDAFRANVVAEARDQVRRLRDHPSIVLWCGNNEEEIAWKYWGGGDYGQALKARAPAFAQKVWDGYVQLFGRDLRKVVAEEGGGIGYWPSSPSNDLAEVANTPAAGDMHYWEVWGNPAHPPIKYLDITPRFMSEYGLQAWPVQRTVDYFAKRSEQGIDTPVIEAHQKFLAGKGNERLMHYVRMEFGEPEDFGDFIYLSQVTQAEAIELAALHHRASRPYTMGTLYWQLNDVWPGASWSGIDWFGRWKALQFHARRFFAPVAVAALRKDGETRVHLVSDRTRESQGELRVRVIGMDGDVLRDERRIVILPPLSSIEAARYTDGGLLGDASPTATAAAFDLKVEGEPPSRRVVWFSAARDIDWGNPDLRATLTRDGDDYLLELRSARIARAVWIDFGDLDAKLTDNALTLLPGETVRVRLQSKASLDELRTALSMRSLADAVPPPSR</sequence>